<dbReference type="Proteomes" id="UP000236321">
    <property type="component" value="Unassembled WGS sequence"/>
</dbReference>
<evidence type="ECO:0000313" key="2">
    <source>
        <dbReference type="Proteomes" id="UP000236321"/>
    </source>
</evidence>
<proteinExistence type="predicted"/>
<name>A0A2H6BVZ9_MICAE</name>
<gene>
    <name evidence="1" type="ORF">BGM30_34480</name>
</gene>
<comment type="caution">
    <text evidence="1">The sequence shown here is derived from an EMBL/GenBank/DDBJ whole genome shotgun (WGS) entry which is preliminary data.</text>
</comment>
<protein>
    <submittedName>
        <fullName evidence="1">Transposase</fullName>
    </submittedName>
</protein>
<dbReference type="EMBL" id="BEYQ01000011">
    <property type="protein sequence ID" value="GBD54355.1"/>
    <property type="molecule type" value="Genomic_DNA"/>
</dbReference>
<evidence type="ECO:0000313" key="1">
    <source>
        <dbReference type="EMBL" id="GBD54355.1"/>
    </source>
</evidence>
<reference evidence="2" key="1">
    <citation type="submission" date="2017-12" db="EMBL/GenBank/DDBJ databases">
        <title>Improved Draft Genome Sequence of Microcystis aeruginosa NIES-298, a Microcystin-Producing Cyanobacterium from Lake Kasumigaura, Japan.</title>
        <authorList>
            <person name="Yamaguchi H."/>
            <person name="Suzuki S."/>
            <person name="Kawachi M."/>
        </authorList>
    </citation>
    <scope>NUCLEOTIDE SEQUENCE [LARGE SCALE GENOMIC DNA]</scope>
    <source>
        <strain evidence="2">NIES-298</strain>
    </source>
</reference>
<dbReference type="RefSeq" id="WP_103112930.1">
    <property type="nucleotide sequence ID" value="NZ_BEIU01000013.1"/>
</dbReference>
<dbReference type="AlphaFoldDB" id="A0A2H6BVZ9"/>
<organism evidence="1 2">
    <name type="scientific">Microcystis aeruginosa NIES-298</name>
    <dbReference type="NCBI Taxonomy" id="449468"/>
    <lineage>
        <taxon>Bacteria</taxon>
        <taxon>Bacillati</taxon>
        <taxon>Cyanobacteriota</taxon>
        <taxon>Cyanophyceae</taxon>
        <taxon>Oscillatoriophycideae</taxon>
        <taxon>Chroococcales</taxon>
        <taxon>Microcystaceae</taxon>
        <taxon>Microcystis</taxon>
    </lineage>
</organism>
<sequence length="190" mass="21744">MNRIDAPTLLTIIYVLVDDWYQEQGYRLTPMLPGLEPSFSDSEMLTFWFIPSSLLILTNAPAAESVLQFIQGNNILADKGFIGTDWQTEISRTTGNRVSTAKRVNQHQQTSPVFERLLQHFRERIEGVFNEVQNTGRNLERLLRKKVEGLCVHVAAKMASHTLRILLRQRFGIDVLTFEQTPVQPFGQLT</sequence>
<accession>A0A2H6BVZ9</accession>